<evidence type="ECO:0000256" key="5">
    <source>
        <dbReference type="ARBA" id="ARBA00022801"/>
    </source>
</evidence>
<evidence type="ECO:0000256" key="4">
    <source>
        <dbReference type="ARBA" id="ARBA00022737"/>
    </source>
</evidence>
<dbReference type="EMBL" id="CP017675">
    <property type="protein sequence ID" value="APB34105.1"/>
    <property type="molecule type" value="Genomic_DNA"/>
</dbReference>
<dbReference type="Pfam" id="PF13414">
    <property type="entry name" value="TPR_11"/>
    <property type="match status" value="1"/>
</dbReference>
<dbReference type="PRINTS" id="PR00839">
    <property type="entry name" value="V8PROTEASE"/>
</dbReference>
<gene>
    <name evidence="11" type="ORF">GlitD10_1779</name>
</gene>
<dbReference type="STRING" id="1188229.GlitD10_1779"/>
<feature type="active site" description="Charge relay system" evidence="8">
    <location>
        <position position="114"/>
    </location>
</feature>
<keyword evidence="3" id="KW-0732">Signal</keyword>
<evidence type="ECO:0000256" key="1">
    <source>
        <dbReference type="ARBA" id="ARBA00008764"/>
    </source>
</evidence>
<dbReference type="Pfam" id="PF13432">
    <property type="entry name" value="TPR_16"/>
    <property type="match status" value="1"/>
</dbReference>
<evidence type="ECO:0000313" key="12">
    <source>
        <dbReference type="Proteomes" id="UP000180235"/>
    </source>
</evidence>
<evidence type="ECO:0000256" key="2">
    <source>
        <dbReference type="ARBA" id="ARBA00022670"/>
    </source>
</evidence>
<reference evidence="11 12" key="1">
    <citation type="submission" date="2016-10" db="EMBL/GenBank/DDBJ databases">
        <title>Description of Gloeomargarita lithophora gen. nov., sp. nov., a thylakoid-bearing basal-branching cyanobacterium with intracellular carbonates, and proposal for Gloeomargaritales ord. nov.</title>
        <authorList>
            <person name="Moreira D."/>
            <person name="Tavera R."/>
            <person name="Benzerara K."/>
            <person name="Skouri-Panet F."/>
            <person name="Couradeau E."/>
            <person name="Gerard E."/>
            <person name="Loussert C."/>
            <person name="Novelo E."/>
            <person name="Zivanovic Y."/>
            <person name="Lopez-Garcia P."/>
        </authorList>
    </citation>
    <scope>NUCLEOTIDE SEQUENCE [LARGE SCALE GENOMIC DNA]</scope>
    <source>
        <strain evidence="11 12">D10</strain>
    </source>
</reference>
<proteinExistence type="inferred from homology"/>
<keyword evidence="5 10" id="KW-0378">Hydrolase</keyword>
<name>A0A1J0ADV1_9CYAN</name>
<dbReference type="InterPro" id="IPR050498">
    <property type="entry name" value="Ycf3"/>
</dbReference>
<keyword evidence="12" id="KW-1185">Reference proteome</keyword>
<organism evidence="11 12">
    <name type="scientific">Gloeomargarita lithophora Alchichica-D10</name>
    <dbReference type="NCBI Taxonomy" id="1188229"/>
    <lineage>
        <taxon>Bacteria</taxon>
        <taxon>Bacillati</taxon>
        <taxon>Cyanobacteriota</taxon>
        <taxon>Cyanophyceae</taxon>
        <taxon>Gloeomargaritales</taxon>
        <taxon>Gloeomargaritaceae</taxon>
        <taxon>Gloeomargarita</taxon>
    </lineage>
</organism>
<dbReference type="GO" id="GO:0006508">
    <property type="term" value="P:proteolysis"/>
    <property type="evidence" value="ECO:0007669"/>
    <property type="project" value="UniProtKB-KW"/>
</dbReference>
<dbReference type="GO" id="GO:0008236">
    <property type="term" value="F:serine-type peptidase activity"/>
    <property type="evidence" value="ECO:0007669"/>
    <property type="project" value="UniProtKB-KW"/>
</dbReference>
<dbReference type="GO" id="GO:0046813">
    <property type="term" value="P:receptor-mediated virion attachment to host cell"/>
    <property type="evidence" value="ECO:0007669"/>
    <property type="project" value="TreeGrafter"/>
</dbReference>
<keyword evidence="6 9" id="KW-0802">TPR repeat</keyword>
<feature type="active site" description="Charge relay system" evidence="8">
    <location>
        <position position="192"/>
    </location>
</feature>
<evidence type="ECO:0000256" key="10">
    <source>
        <dbReference type="RuleBase" id="RU004296"/>
    </source>
</evidence>
<dbReference type="PROSITE" id="PS50005">
    <property type="entry name" value="TPR"/>
    <property type="match status" value="2"/>
</dbReference>
<evidence type="ECO:0000256" key="6">
    <source>
        <dbReference type="ARBA" id="ARBA00022803"/>
    </source>
</evidence>
<dbReference type="Proteomes" id="UP000180235">
    <property type="component" value="Chromosome"/>
</dbReference>
<comment type="similarity">
    <text evidence="1 10">Belongs to the peptidase S1B family.</text>
</comment>
<dbReference type="InterPro" id="IPR019734">
    <property type="entry name" value="TPR_rpt"/>
</dbReference>
<evidence type="ECO:0000313" key="11">
    <source>
        <dbReference type="EMBL" id="APB34105.1"/>
    </source>
</evidence>
<dbReference type="InterPro" id="IPR009003">
    <property type="entry name" value="Peptidase_S1_PA"/>
</dbReference>
<dbReference type="SUPFAM" id="SSF48452">
    <property type="entry name" value="TPR-like"/>
    <property type="match status" value="1"/>
</dbReference>
<dbReference type="PANTHER" id="PTHR44858:SF1">
    <property type="entry name" value="UDP-N-ACETYLGLUCOSAMINE--PEPTIDE N-ACETYLGLUCOSAMINYLTRANSFERASE SPINDLY-RELATED"/>
    <property type="match status" value="1"/>
</dbReference>
<dbReference type="Gene3D" id="1.25.40.10">
    <property type="entry name" value="Tetratricopeptide repeat domain"/>
    <property type="match status" value="3"/>
</dbReference>
<dbReference type="PANTHER" id="PTHR44858">
    <property type="entry name" value="TETRATRICOPEPTIDE REPEAT PROTEIN 6"/>
    <property type="match status" value="1"/>
</dbReference>
<sequence length="467" mass="50707">MTMIRATAGLMVLILGVGQVLNIAPRSMAPVVAQAALSKSQIAEVAERVTVLIQTPAGHGSGTIIGKNGDVYQVLTAKHVIESIKAGEEADITTHNGKVYRLNDRDIRPIPQVDLAMVQFRSSVNYPQAKLGNDLAVKRGMNVYVAGYPLPGQAITRPVLQFTSGDVTASSENILQDGYSLTYTNNTLPGMSGGPVLNERAELVGIHGRAEGSYQSTKQGTIALKSGFNLAVPIRTYTAWVNKQPIKINTTATTAQELYISGERKYNVGDTQGALADLNQLIKLDPNSALAYMSRGILKALNQKDYQGALADYNQALQLDPQNADIYGNRAFVRVMLRDFAGATADADQAIRLRANYDKAYILRGFVKSQMNDYPGALADASRAVELNPNLADAWLMRATAKVYLQNPQGALADVNQALRINPKEASSYAVRAIAKALRKRVVMRCGRLRKPSYKTIQEPCLMPAKR</sequence>
<feature type="repeat" description="TPR" evidence="9">
    <location>
        <begin position="358"/>
        <end position="391"/>
    </location>
</feature>
<dbReference type="OrthoDB" id="561030at2"/>
<dbReference type="GO" id="GO:0009279">
    <property type="term" value="C:cell outer membrane"/>
    <property type="evidence" value="ECO:0007669"/>
    <property type="project" value="TreeGrafter"/>
</dbReference>
<dbReference type="Pfam" id="PF13365">
    <property type="entry name" value="Trypsin_2"/>
    <property type="match status" value="1"/>
</dbReference>
<keyword evidence="2 10" id="KW-0645">Protease</keyword>
<evidence type="ECO:0000256" key="9">
    <source>
        <dbReference type="PROSITE-ProRule" id="PRU00339"/>
    </source>
</evidence>
<accession>A0A1J0ADV1</accession>
<dbReference type="SUPFAM" id="SSF50494">
    <property type="entry name" value="Trypsin-like serine proteases"/>
    <property type="match status" value="1"/>
</dbReference>
<dbReference type="Gene3D" id="2.40.10.10">
    <property type="entry name" value="Trypsin-like serine proteases"/>
    <property type="match status" value="2"/>
</dbReference>
<keyword evidence="7 10" id="KW-0720">Serine protease</keyword>
<evidence type="ECO:0000256" key="8">
    <source>
        <dbReference type="PIRSR" id="PIRSR608256-1"/>
    </source>
</evidence>
<dbReference type="EC" id="3.4.21.-" evidence="10"/>
<feature type="repeat" description="TPR" evidence="9">
    <location>
        <begin position="255"/>
        <end position="288"/>
    </location>
</feature>
<protein>
    <recommendedName>
        <fullName evidence="10">Serine protease</fullName>
        <ecNumber evidence="10">3.4.21.-</ecNumber>
    </recommendedName>
</protein>
<dbReference type="InterPro" id="IPR043504">
    <property type="entry name" value="Peptidase_S1_PA_chymotrypsin"/>
</dbReference>
<evidence type="ECO:0000256" key="7">
    <source>
        <dbReference type="ARBA" id="ARBA00022825"/>
    </source>
</evidence>
<keyword evidence="4" id="KW-0677">Repeat</keyword>
<dbReference type="RefSeq" id="WP_071454598.1">
    <property type="nucleotide sequence ID" value="NZ_CP017675.1"/>
</dbReference>
<feature type="active site" description="Charge relay system" evidence="8">
    <location>
        <position position="79"/>
    </location>
</feature>
<dbReference type="InterPro" id="IPR011990">
    <property type="entry name" value="TPR-like_helical_dom_sf"/>
</dbReference>
<dbReference type="SMART" id="SM00028">
    <property type="entry name" value="TPR"/>
    <property type="match status" value="5"/>
</dbReference>
<evidence type="ECO:0000256" key="3">
    <source>
        <dbReference type="ARBA" id="ARBA00022729"/>
    </source>
</evidence>
<dbReference type="KEGG" id="glt:GlitD10_1779"/>
<dbReference type="InterPro" id="IPR008256">
    <property type="entry name" value="Peptidase_S1B"/>
</dbReference>
<dbReference type="AlphaFoldDB" id="A0A1J0ADV1"/>